<reference evidence="2 3" key="1">
    <citation type="submission" date="2019-03" db="EMBL/GenBank/DDBJ databases">
        <authorList>
            <person name="Gonzalez-Pimentel J.L."/>
        </authorList>
    </citation>
    <scope>NUCLEOTIDE SEQUENCE [LARGE SCALE GENOMIC DNA]</scope>
    <source>
        <strain evidence="2 3">JCM 31289</strain>
    </source>
</reference>
<sequence>MAQPVRPSGQPPVRLLPKRAGGPGEPGLLMLHGLANSATLWDSYLSHSAAGGPVRAAELPWRGGGVGNWYHHPAALDWIRQALDAAAEPAGGCEIVVAHSFSALLLLNLLGGAEPGTAPDRELPERWGIRGLVLVSPFYRAAPQDFDYATFTGMLGRIQEHTADSLAVMSQGRGNPALRQAMALRLAELVGPYGWTRFFEQYLRSPWADLARLDLPVLVITGAGDRMAPTEEAATLARLLPQAELHTLEDCGHFPMTEHSEHFAALVDGFADRIRTRGETVAPSACMGDRS</sequence>
<dbReference type="Proteomes" id="UP000297948">
    <property type="component" value="Unassembled WGS sequence"/>
</dbReference>
<dbReference type="RefSeq" id="WP_135336851.1">
    <property type="nucleotide sequence ID" value="NZ_JBHLTX010000035.1"/>
</dbReference>
<dbReference type="Gene3D" id="3.40.50.1820">
    <property type="entry name" value="alpha/beta hydrolase"/>
    <property type="match status" value="1"/>
</dbReference>
<proteinExistence type="predicted"/>
<dbReference type="PANTHER" id="PTHR43689:SF8">
    <property type="entry name" value="ALPHA_BETA-HYDROLASES SUPERFAMILY PROTEIN"/>
    <property type="match status" value="1"/>
</dbReference>
<evidence type="ECO:0000313" key="2">
    <source>
        <dbReference type="EMBL" id="TGB19343.1"/>
    </source>
</evidence>
<dbReference type="EMBL" id="SRID01000002">
    <property type="protein sequence ID" value="TGB19343.1"/>
    <property type="molecule type" value="Genomic_DNA"/>
</dbReference>
<organism evidence="2 3">
    <name type="scientific">Streptomyces palmae</name>
    <dbReference type="NCBI Taxonomy" id="1701085"/>
    <lineage>
        <taxon>Bacteria</taxon>
        <taxon>Bacillati</taxon>
        <taxon>Actinomycetota</taxon>
        <taxon>Actinomycetes</taxon>
        <taxon>Kitasatosporales</taxon>
        <taxon>Streptomycetaceae</taxon>
        <taxon>Streptomyces</taxon>
    </lineage>
</organism>
<accession>A0A4Z0HFS9</accession>
<dbReference type="AlphaFoldDB" id="A0A4Z0HFS9"/>
<dbReference type="OrthoDB" id="4027744at2"/>
<comment type="caution">
    <text evidence="2">The sequence shown here is derived from an EMBL/GenBank/DDBJ whole genome shotgun (WGS) entry which is preliminary data.</text>
</comment>
<protein>
    <submittedName>
        <fullName evidence="2">Alpha/beta hydrolase</fullName>
    </submittedName>
</protein>
<name>A0A4Z0HFS9_9ACTN</name>
<dbReference type="SUPFAM" id="SSF53474">
    <property type="entry name" value="alpha/beta-Hydrolases"/>
    <property type="match status" value="1"/>
</dbReference>
<keyword evidence="3" id="KW-1185">Reference proteome</keyword>
<dbReference type="InterPro" id="IPR029058">
    <property type="entry name" value="AB_hydrolase_fold"/>
</dbReference>
<dbReference type="GO" id="GO:0016787">
    <property type="term" value="F:hydrolase activity"/>
    <property type="evidence" value="ECO:0007669"/>
    <property type="project" value="UniProtKB-KW"/>
</dbReference>
<dbReference type="InterPro" id="IPR000073">
    <property type="entry name" value="AB_hydrolase_1"/>
</dbReference>
<keyword evidence="2" id="KW-0378">Hydrolase</keyword>
<dbReference type="PANTHER" id="PTHR43689">
    <property type="entry name" value="HYDROLASE"/>
    <property type="match status" value="1"/>
</dbReference>
<gene>
    <name evidence="2" type="ORF">E4099_00465</name>
</gene>
<evidence type="ECO:0000313" key="3">
    <source>
        <dbReference type="Proteomes" id="UP000297948"/>
    </source>
</evidence>
<dbReference type="Pfam" id="PF12697">
    <property type="entry name" value="Abhydrolase_6"/>
    <property type="match status" value="1"/>
</dbReference>
<evidence type="ECO:0000259" key="1">
    <source>
        <dbReference type="Pfam" id="PF12697"/>
    </source>
</evidence>
<feature type="domain" description="AB hydrolase-1" evidence="1">
    <location>
        <begin position="28"/>
        <end position="262"/>
    </location>
</feature>